<evidence type="ECO:0000256" key="6">
    <source>
        <dbReference type="RuleBase" id="RU363053"/>
    </source>
</evidence>
<feature type="transmembrane region" description="Helical" evidence="6">
    <location>
        <begin position="53"/>
        <end position="71"/>
    </location>
</feature>
<dbReference type="GO" id="GO:0016020">
    <property type="term" value="C:membrane"/>
    <property type="evidence" value="ECO:0007669"/>
    <property type="project" value="UniProtKB-SubCell"/>
</dbReference>
<protein>
    <recommendedName>
        <fullName evidence="9">YOR292C-like protein</fullName>
    </recommendedName>
</protein>
<feature type="transmembrane region" description="Helical" evidence="6">
    <location>
        <begin position="83"/>
        <end position="102"/>
    </location>
</feature>
<proteinExistence type="inferred from homology"/>
<feature type="transmembrane region" description="Helical" evidence="6">
    <location>
        <begin position="226"/>
        <end position="244"/>
    </location>
</feature>
<dbReference type="AlphaFoldDB" id="A0AA35JJS7"/>
<accession>A0AA35JJS7</accession>
<evidence type="ECO:0000256" key="3">
    <source>
        <dbReference type="ARBA" id="ARBA00022692"/>
    </source>
</evidence>
<dbReference type="EMBL" id="OX365919">
    <property type="protein sequence ID" value="CAI4064696.1"/>
    <property type="molecule type" value="Genomic_DNA"/>
</dbReference>
<evidence type="ECO:0008006" key="9">
    <source>
        <dbReference type="Google" id="ProtNLM"/>
    </source>
</evidence>
<comment type="subcellular location">
    <subcellularLocation>
        <location evidence="1">Membrane</location>
        <topology evidence="1">Multi-pass membrane protein</topology>
    </subcellularLocation>
</comment>
<feature type="transmembrane region" description="Helical" evidence="6">
    <location>
        <begin position="180"/>
        <end position="201"/>
    </location>
</feature>
<dbReference type="Pfam" id="PF04117">
    <property type="entry name" value="Mpv17_PMP22"/>
    <property type="match status" value="1"/>
</dbReference>
<evidence type="ECO:0000256" key="5">
    <source>
        <dbReference type="ARBA" id="ARBA00023136"/>
    </source>
</evidence>
<evidence type="ECO:0000313" key="8">
    <source>
        <dbReference type="Proteomes" id="UP001162090"/>
    </source>
</evidence>
<evidence type="ECO:0000256" key="1">
    <source>
        <dbReference type="ARBA" id="ARBA00004141"/>
    </source>
</evidence>
<dbReference type="PANTHER" id="PTHR11266:SF50">
    <property type="entry name" value="VACUOLAR MEMBRANE PROTEIN YOR292C"/>
    <property type="match status" value="1"/>
</dbReference>
<dbReference type="Proteomes" id="UP001162090">
    <property type="component" value="Chromosome 8"/>
</dbReference>
<gene>
    <name evidence="7" type="primary">SUVC08G3170</name>
    <name evidence="7" type="ORF">SUVC_08G3170</name>
</gene>
<evidence type="ECO:0000256" key="2">
    <source>
        <dbReference type="ARBA" id="ARBA00006824"/>
    </source>
</evidence>
<keyword evidence="4 6" id="KW-1133">Transmembrane helix</keyword>
<name>A0AA35JJS7_SACUV</name>
<feature type="transmembrane region" description="Helical" evidence="6">
    <location>
        <begin position="256"/>
        <end position="274"/>
    </location>
</feature>
<evidence type="ECO:0000256" key="4">
    <source>
        <dbReference type="ARBA" id="ARBA00022989"/>
    </source>
</evidence>
<reference evidence="7" key="1">
    <citation type="submission" date="2022-10" db="EMBL/GenBank/DDBJ databases">
        <authorList>
            <person name="Byrne P K."/>
        </authorList>
    </citation>
    <scope>NUCLEOTIDE SEQUENCE</scope>
    <source>
        <strain evidence="7">CBS7001</strain>
    </source>
</reference>
<organism evidence="7 8">
    <name type="scientific">Saccharomyces uvarum</name>
    <name type="common">Yeast</name>
    <name type="synonym">Saccharomyces bayanus var. uvarum</name>
    <dbReference type="NCBI Taxonomy" id="230603"/>
    <lineage>
        <taxon>Eukaryota</taxon>
        <taxon>Fungi</taxon>
        <taxon>Dikarya</taxon>
        <taxon>Ascomycota</taxon>
        <taxon>Saccharomycotina</taxon>
        <taxon>Saccharomycetes</taxon>
        <taxon>Saccharomycetales</taxon>
        <taxon>Saccharomycetaceae</taxon>
        <taxon>Saccharomyces</taxon>
    </lineage>
</organism>
<dbReference type="PANTHER" id="PTHR11266">
    <property type="entry name" value="PEROXISOMAL MEMBRANE PROTEIN 2, PXMP2 MPV17"/>
    <property type="match status" value="1"/>
</dbReference>
<comment type="similarity">
    <text evidence="2 6">Belongs to the peroxisomal membrane protein PXMP2/4 family.</text>
</comment>
<dbReference type="GO" id="GO:0005739">
    <property type="term" value="C:mitochondrion"/>
    <property type="evidence" value="ECO:0007669"/>
    <property type="project" value="TreeGrafter"/>
</dbReference>
<sequence>MPLQLFGRDQIVVHYENNNMISDDPHSQGVLGPWVRRFAGALRTMMNRRIQRITLTHWSLLVIWVTGLWKFTGHYRQLYSRSAIFATICTNVLLFGISDILAQSIACFYSYRVDPIPRVLNDTFHHVQGSPDIENDVGYESDELSIFNDFTSEHSSYSDNDDYPDVATSQATFKTDTFDLFRWCSFMFWGFFISFFQAPWYKFLNFFYTEDPTVVQVFERVLSDQLLYSPVSLYYFFMFSNYVMEGGDKYTFSKKIQRLYISTLGCNYLVWPLVQFINFLVMPRDFQAPFSSSVGVVWNCFLSMRNASK</sequence>
<keyword evidence="3 6" id="KW-0812">Transmembrane</keyword>
<keyword evidence="5 6" id="KW-0472">Membrane</keyword>
<evidence type="ECO:0000313" key="7">
    <source>
        <dbReference type="EMBL" id="CAI4064696.1"/>
    </source>
</evidence>
<dbReference type="InterPro" id="IPR007248">
    <property type="entry name" value="Mpv17_PMP22"/>
</dbReference>